<accession>A0ABS4ICK4</accession>
<dbReference type="NCBIfam" id="TIGR03927">
    <property type="entry name" value="T7SS_EssA_Firm"/>
    <property type="match status" value="1"/>
</dbReference>
<evidence type="ECO:0000313" key="8">
    <source>
        <dbReference type="EMBL" id="MBP1968671.1"/>
    </source>
</evidence>
<keyword evidence="4 7" id="KW-0812">Transmembrane</keyword>
<comment type="similarity">
    <text evidence="2">Belongs to the EssA family.</text>
</comment>
<evidence type="ECO:0000256" key="1">
    <source>
        <dbReference type="ARBA" id="ARBA00004162"/>
    </source>
</evidence>
<evidence type="ECO:0000256" key="4">
    <source>
        <dbReference type="ARBA" id="ARBA00022692"/>
    </source>
</evidence>
<keyword evidence="9" id="KW-1185">Reference proteome</keyword>
<dbReference type="Proteomes" id="UP001519345">
    <property type="component" value="Unassembled WGS sequence"/>
</dbReference>
<comment type="caution">
    <text evidence="8">The sequence shown here is derived from an EMBL/GenBank/DDBJ whole genome shotgun (WGS) entry which is preliminary data.</text>
</comment>
<dbReference type="Pfam" id="PF10661">
    <property type="entry name" value="EssA"/>
    <property type="match status" value="1"/>
</dbReference>
<keyword evidence="6 7" id="KW-0472">Membrane</keyword>
<gene>
    <name evidence="8" type="ORF">J2Z83_000763</name>
</gene>
<evidence type="ECO:0000256" key="2">
    <source>
        <dbReference type="ARBA" id="ARBA00008570"/>
    </source>
</evidence>
<feature type="transmembrane region" description="Helical" evidence="7">
    <location>
        <begin position="141"/>
        <end position="161"/>
    </location>
</feature>
<sequence>MKVLLKRISLLSVCLLGMPMFMIPLLTIAEDNAENSGEMELKIDRIGGEGRQSYQNTETEMEKRFPHLFKEETNAAIESKQTEVEDSVEELEQSLFTMDEDAGDTIVQDTKSALFNDDYTAPQTASNENQEEEGNSSLGNALYIGFAGLASVLCVGVYAMIQRFTG</sequence>
<dbReference type="EMBL" id="JAGGKX010000002">
    <property type="protein sequence ID" value="MBP1968671.1"/>
    <property type="molecule type" value="Genomic_DNA"/>
</dbReference>
<proteinExistence type="inferred from homology"/>
<keyword evidence="3" id="KW-1003">Cell membrane</keyword>
<comment type="subcellular location">
    <subcellularLocation>
        <location evidence="1">Cell membrane</location>
        <topology evidence="1">Single-pass membrane protein</topology>
    </subcellularLocation>
</comment>
<name>A0ABS4ICK4_9BACI</name>
<reference evidence="8 9" key="1">
    <citation type="submission" date="2021-03" db="EMBL/GenBank/DDBJ databases">
        <title>Genomic Encyclopedia of Type Strains, Phase IV (KMG-IV): sequencing the most valuable type-strain genomes for metagenomic binning, comparative biology and taxonomic classification.</title>
        <authorList>
            <person name="Goeker M."/>
        </authorList>
    </citation>
    <scope>NUCLEOTIDE SEQUENCE [LARGE SCALE GENOMIC DNA]</scope>
    <source>
        <strain evidence="8 9">DSM 25609</strain>
    </source>
</reference>
<evidence type="ECO:0000313" key="9">
    <source>
        <dbReference type="Proteomes" id="UP001519345"/>
    </source>
</evidence>
<evidence type="ECO:0000256" key="5">
    <source>
        <dbReference type="ARBA" id="ARBA00022989"/>
    </source>
</evidence>
<protein>
    <submittedName>
        <fullName evidence="8">Type VII secretion protein EssA</fullName>
    </submittedName>
</protein>
<organism evidence="8 9">
    <name type="scientific">Virgibacillus natechei</name>
    <dbReference type="NCBI Taxonomy" id="1216297"/>
    <lineage>
        <taxon>Bacteria</taxon>
        <taxon>Bacillati</taxon>
        <taxon>Bacillota</taxon>
        <taxon>Bacilli</taxon>
        <taxon>Bacillales</taxon>
        <taxon>Bacillaceae</taxon>
        <taxon>Virgibacillus</taxon>
    </lineage>
</organism>
<dbReference type="InterPro" id="IPR034026">
    <property type="entry name" value="EssA"/>
</dbReference>
<evidence type="ECO:0000256" key="7">
    <source>
        <dbReference type="SAM" id="Phobius"/>
    </source>
</evidence>
<dbReference type="RefSeq" id="WP_245301454.1">
    <property type="nucleotide sequence ID" value="NZ_CP110224.1"/>
</dbReference>
<evidence type="ECO:0000256" key="3">
    <source>
        <dbReference type="ARBA" id="ARBA00022475"/>
    </source>
</evidence>
<keyword evidence="5 7" id="KW-1133">Transmembrane helix</keyword>
<dbReference type="InterPro" id="IPR018920">
    <property type="entry name" value="EssA/YueC"/>
</dbReference>
<evidence type="ECO:0000256" key="6">
    <source>
        <dbReference type="ARBA" id="ARBA00023136"/>
    </source>
</evidence>